<organism evidence="2 3">
    <name type="scientific">Plenodomus tracheiphilus IPT5</name>
    <dbReference type="NCBI Taxonomy" id="1408161"/>
    <lineage>
        <taxon>Eukaryota</taxon>
        <taxon>Fungi</taxon>
        <taxon>Dikarya</taxon>
        <taxon>Ascomycota</taxon>
        <taxon>Pezizomycotina</taxon>
        <taxon>Dothideomycetes</taxon>
        <taxon>Pleosporomycetidae</taxon>
        <taxon>Pleosporales</taxon>
        <taxon>Pleosporineae</taxon>
        <taxon>Leptosphaeriaceae</taxon>
        <taxon>Plenodomus</taxon>
    </lineage>
</organism>
<accession>A0A6A7ATA8</accession>
<evidence type="ECO:0000313" key="3">
    <source>
        <dbReference type="Proteomes" id="UP000799423"/>
    </source>
</evidence>
<sequence length="155" mass="16424">MAVLSLPPTALHDAADHTLTFRIAECCHRRDPQSWVASKWRESASQSRAAGPDDVLVGDGAPVAERRDGDTAHNGDVCCRRAAVVPLESASLCNAYLVMLLQPFAGAPISGAEDCRTHVTAFTGLLGSSTCIDTVEAWVCSLEFGSMEPAETPPD</sequence>
<dbReference type="Proteomes" id="UP000799423">
    <property type="component" value="Unassembled WGS sequence"/>
</dbReference>
<dbReference type="AlphaFoldDB" id="A0A6A7ATA8"/>
<reference evidence="2" key="1">
    <citation type="submission" date="2020-01" db="EMBL/GenBank/DDBJ databases">
        <authorList>
            <consortium name="DOE Joint Genome Institute"/>
            <person name="Haridas S."/>
            <person name="Albert R."/>
            <person name="Binder M."/>
            <person name="Bloem J."/>
            <person name="Labutti K."/>
            <person name="Salamov A."/>
            <person name="Andreopoulos B."/>
            <person name="Baker S.E."/>
            <person name="Barry K."/>
            <person name="Bills G."/>
            <person name="Bluhm B.H."/>
            <person name="Cannon C."/>
            <person name="Castanera R."/>
            <person name="Culley D.E."/>
            <person name="Daum C."/>
            <person name="Ezra D."/>
            <person name="Gonzalez J.B."/>
            <person name="Henrissat B."/>
            <person name="Kuo A."/>
            <person name="Liang C."/>
            <person name="Lipzen A."/>
            <person name="Lutzoni F."/>
            <person name="Magnuson J."/>
            <person name="Mondo S."/>
            <person name="Nolan M."/>
            <person name="Ohm R."/>
            <person name="Pangilinan J."/>
            <person name="Park H.-J."/>
            <person name="Ramirez L."/>
            <person name="Alfaro M."/>
            <person name="Sun H."/>
            <person name="Tritt A."/>
            <person name="Yoshinaga Y."/>
            <person name="Zwiers L.-H."/>
            <person name="Turgeon B.G."/>
            <person name="Goodwin S.B."/>
            <person name="Spatafora J.W."/>
            <person name="Crous P.W."/>
            <person name="Grigoriev I.V."/>
        </authorList>
    </citation>
    <scope>NUCLEOTIDE SEQUENCE</scope>
    <source>
        <strain evidence="2">IPT5</strain>
    </source>
</reference>
<proteinExistence type="predicted"/>
<evidence type="ECO:0000256" key="1">
    <source>
        <dbReference type="SAM" id="MobiDB-lite"/>
    </source>
</evidence>
<evidence type="ECO:0000313" key="2">
    <source>
        <dbReference type="EMBL" id="KAF2846556.1"/>
    </source>
</evidence>
<keyword evidence="3" id="KW-1185">Reference proteome</keyword>
<gene>
    <name evidence="2" type="ORF">T440DRAFT_482534</name>
</gene>
<feature type="region of interest" description="Disordered" evidence="1">
    <location>
        <begin position="38"/>
        <end position="59"/>
    </location>
</feature>
<protein>
    <submittedName>
        <fullName evidence="2">Uncharacterized protein</fullName>
    </submittedName>
</protein>
<dbReference type="EMBL" id="MU006334">
    <property type="protein sequence ID" value="KAF2846556.1"/>
    <property type="molecule type" value="Genomic_DNA"/>
</dbReference>
<name>A0A6A7ATA8_9PLEO</name>